<sequence>MKRIHYNILIICFALFSCITTKAQNASSVKSAKTVELNTLLKTKKWSISDIARFIPYDISMVDASFNTWLKSKEIVFYKEVNGQKKLVLPEEVDNELKADYKDKLGVETPANYFSEWKNFFAKRCYAHGTAEYVLAKYQNKEITLKECIDKLKNAEDLKSYVSYMKSFVFYAMQQEPTAWDNLNGALKDVIAKNKKTGTCLAFMLCRTNSDPKQWVSIIKQVPRPSKFYNGSSDDSFREDATIMTTALNKIEPINYKDEYGGCLSGINLYLDGRVIMRRTNANIPIATLHSVQEETDCLSAYKGQDYTFLYNPNGENLYGFLQEKGGCYLKLKPVKPTLWSANTKRLSSEQFELVAGYKLNSEGDVIGESYIGMSKQQLAEDLKKPLMGYEDIVSLGAQASEYKRQEEINKADNEYMYKEVTQLRKKYGDRPVDAMIKIEPYVGMPEGILNDYIGTIKGIKVKLFERVYHPVWNKYQICGLLRSLGSNITVWCLNGVVEHVYHDGRL</sequence>
<organism evidence="2 3">
    <name type="scientific">Segatella copri</name>
    <dbReference type="NCBI Taxonomy" id="165179"/>
    <lineage>
        <taxon>Bacteria</taxon>
        <taxon>Pseudomonadati</taxon>
        <taxon>Bacteroidota</taxon>
        <taxon>Bacteroidia</taxon>
        <taxon>Bacteroidales</taxon>
        <taxon>Prevotellaceae</taxon>
        <taxon>Segatella</taxon>
    </lineage>
</organism>
<keyword evidence="1" id="KW-0732">Signal</keyword>
<accession>A0A3R5WLN6</accession>
<proteinExistence type="predicted"/>
<feature type="signal peptide" evidence="1">
    <location>
        <begin position="1"/>
        <end position="23"/>
    </location>
</feature>
<dbReference type="PROSITE" id="PS51257">
    <property type="entry name" value="PROKAR_LIPOPROTEIN"/>
    <property type="match status" value="1"/>
</dbReference>
<evidence type="ECO:0000256" key="1">
    <source>
        <dbReference type="SAM" id="SignalP"/>
    </source>
</evidence>
<evidence type="ECO:0000313" key="2">
    <source>
        <dbReference type="EMBL" id="RGS19494.1"/>
    </source>
</evidence>
<protein>
    <submittedName>
        <fullName evidence="2">Uncharacterized protein</fullName>
    </submittedName>
</protein>
<name>A0A3R5WLN6_9BACT</name>
<dbReference type="EMBL" id="QRVA01000002">
    <property type="protein sequence ID" value="RGS19494.1"/>
    <property type="molecule type" value="Genomic_DNA"/>
</dbReference>
<evidence type="ECO:0000313" key="3">
    <source>
        <dbReference type="Proteomes" id="UP000283872"/>
    </source>
</evidence>
<feature type="chain" id="PRO_5018650276" evidence="1">
    <location>
        <begin position="24"/>
        <end position="507"/>
    </location>
</feature>
<comment type="caution">
    <text evidence="2">The sequence shown here is derived from an EMBL/GenBank/DDBJ whole genome shotgun (WGS) entry which is preliminary data.</text>
</comment>
<gene>
    <name evidence="2" type="ORF">DWY11_01760</name>
</gene>
<dbReference type="AlphaFoldDB" id="A0A3R5WLN6"/>
<dbReference type="Proteomes" id="UP000283872">
    <property type="component" value="Unassembled WGS sequence"/>
</dbReference>
<reference evidence="2 3" key="1">
    <citation type="submission" date="2018-08" db="EMBL/GenBank/DDBJ databases">
        <title>A genome reference for cultivated species of the human gut microbiota.</title>
        <authorList>
            <person name="Zou Y."/>
            <person name="Xue W."/>
            <person name="Luo G."/>
        </authorList>
    </citation>
    <scope>NUCLEOTIDE SEQUENCE [LARGE SCALE GENOMIC DNA]</scope>
    <source>
        <strain evidence="2 3">AF24-12</strain>
    </source>
</reference>
<dbReference type="RefSeq" id="WP_147337026.1">
    <property type="nucleotide sequence ID" value="NZ_QRVA01000002.1"/>
</dbReference>